<feature type="signal peptide" evidence="1">
    <location>
        <begin position="1"/>
        <end position="19"/>
    </location>
</feature>
<dbReference type="PROSITE" id="PS51446">
    <property type="entry name" value="PACIFASTIN"/>
    <property type="match status" value="1"/>
</dbReference>
<dbReference type="Proteomes" id="UP000215902">
    <property type="component" value="Unassembled WGS sequence"/>
</dbReference>
<comment type="caution">
    <text evidence="3">The sequence shown here is derived from an EMBL/GenBank/DDBJ whole genome shotgun (WGS) entry which is preliminary data.</text>
</comment>
<feature type="domain" description="Pacifastin" evidence="2">
    <location>
        <begin position="44"/>
        <end position="84"/>
    </location>
</feature>
<keyword evidence="1" id="KW-0732">Signal</keyword>
<dbReference type="EMBL" id="NIVC01001537">
    <property type="protein sequence ID" value="PAA66723.1"/>
    <property type="molecule type" value="Genomic_DNA"/>
</dbReference>
<evidence type="ECO:0000313" key="4">
    <source>
        <dbReference type="EMBL" id="PAA75756.1"/>
    </source>
</evidence>
<dbReference type="EMBL" id="NIVC01000864">
    <property type="protein sequence ID" value="PAA75756.1"/>
    <property type="molecule type" value="Genomic_DNA"/>
</dbReference>
<feature type="chain" id="PRO_5011916069" description="Pacifastin domain-containing protein" evidence="1">
    <location>
        <begin position="20"/>
        <end position="228"/>
    </location>
</feature>
<name>A0A267EYY8_9PLAT</name>
<organism evidence="3 5">
    <name type="scientific">Macrostomum lignano</name>
    <dbReference type="NCBI Taxonomy" id="282301"/>
    <lineage>
        <taxon>Eukaryota</taxon>
        <taxon>Metazoa</taxon>
        <taxon>Spiralia</taxon>
        <taxon>Lophotrochozoa</taxon>
        <taxon>Platyhelminthes</taxon>
        <taxon>Rhabditophora</taxon>
        <taxon>Macrostomorpha</taxon>
        <taxon>Macrostomida</taxon>
        <taxon>Macrostomidae</taxon>
        <taxon>Macrostomum</taxon>
    </lineage>
</organism>
<gene>
    <name evidence="3" type="ORF">BOX15_Mlig033905g1</name>
    <name evidence="4" type="ORF">BOX15_Mlig033905g3</name>
</gene>
<evidence type="ECO:0000256" key="1">
    <source>
        <dbReference type="SAM" id="SignalP"/>
    </source>
</evidence>
<dbReference type="AlphaFoldDB" id="A0A267EYY8"/>
<evidence type="ECO:0000313" key="5">
    <source>
        <dbReference type="Proteomes" id="UP000215902"/>
    </source>
</evidence>
<evidence type="ECO:0000259" key="2">
    <source>
        <dbReference type="PROSITE" id="PS51446"/>
    </source>
</evidence>
<evidence type="ECO:0000313" key="3">
    <source>
        <dbReference type="EMBL" id="PAA66723.1"/>
    </source>
</evidence>
<reference evidence="3 5" key="1">
    <citation type="submission" date="2017-06" db="EMBL/GenBank/DDBJ databases">
        <title>A platform for efficient transgenesis in Macrostomum lignano, a flatworm model organism for stem cell research.</title>
        <authorList>
            <person name="Berezikov E."/>
        </authorList>
    </citation>
    <scope>NUCLEOTIDE SEQUENCE [LARGE SCALE GENOMIC DNA]</scope>
    <source>
        <strain evidence="3">DV1</strain>
        <tissue evidence="3">Whole organism</tissue>
    </source>
</reference>
<keyword evidence="5" id="KW-1185">Reference proteome</keyword>
<dbReference type="GO" id="GO:0030414">
    <property type="term" value="F:peptidase inhibitor activity"/>
    <property type="evidence" value="ECO:0007669"/>
    <property type="project" value="InterPro"/>
</dbReference>
<protein>
    <recommendedName>
        <fullName evidence="2">Pacifastin domain-containing protein</fullName>
    </recommendedName>
</protein>
<dbReference type="InterPro" id="IPR008037">
    <property type="entry name" value="Pacifastin_dom"/>
</dbReference>
<accession>A0A267EYY8</accession>
<sequence>MRLVLLLALVLAVSSAAYGRRFGRRGGGRGRNKPEVTCSDLKAQSICNGDASLVGFKVSDGCNLCTCGSNAGQATCTIKSCPRQTEILEPRLKRRADRFCQKLARRVEKKKLRYKRRMERRAAAAAAAGGSAEPERWPIKCFKERKLCRQQPGVKFFDGCNQCQCPDTPATAAQCETSNTCPEFVGSKREFKRHCRSLGANIEGGRRGNRRRGRRQRGSLMQWLAQRF</sequence>
<proteinExistence type="predicted"/>